<dbReference type="PANTHER" id="PTHR43196">
    <property type="entry name" value="SULFATE ADENYLYLTRANSFERASE SUBUNIT 2"/>
    <property type="match status" value="1"/>
</dbReference>
<dbReference type="GO" id="GO:0003824">
    <property type="term" value="F:catalytic activity"/>
    <property type="evidence" value="ECO:0007669"/>
    <property type="project" value="InterPro"/>
</dbReference>
<proteinExistence type="predicted"/>
<accession>A0A1G6EKB8</accession>
<feature type="region of interest" description="Disordered" evidence="1">
    <location>
        <begin position="230"/>
        <end position="254"/>
    </location>
</feature>
<dbReference type="InterPro" id="IPR014729">
    <property type="entry name" value="Rossmann-like_a/b/a_fold"/>
</dbReference>
<dbReference type="AlphaFoldDB" id="A0A1G6EKB8"/>
<dbReference type="InterPro" id="IPR002500">
    <property type="entry name" value="PAPS_reduct_dom"/>
</dbReference>
<dbReference type="SUPFAM" id="SSF52402">
    <property type="entry name" value="Adenine nucleotide alpha hydrolases-like"/>
    <property type="match status" value="1"/>
</dbReference>
<evidence type="ECO:0000313" key="3">
    <source>
        <dbReference type="EMBL" id="SDB57814.1"/>
    </source>
</evidence>
<reference evidence="3 4" key="1">
    <citation type="submission" date="2016-10" db="EMBL/GenBank/DDBJ databases">
        <authorList>
            <person name="de Groot N.N."/>
        </authorList>
    </citation>
    <scope>NUCLEOTIDE SEQUENCE [LARGE SCALE GENOMIC DNA]</scope>
    <source>
        <strain evidence="3 4">ASO4-2</strain>
    </source>
</reference>
<feature type="compositionally biased region" description="Basic and acidic residues" evidence="1">
    <location>
        <begin position="231"/>
        <end position="246"/>
    </location>
</feature>
<evidence type="ECO:0000256" key="1">
    <source>
        <dbReference type="SAM" id="MobiDB-lite"/>
    </source>
</evidence>
<protein>
    <submittedName>
        <fullName evidence="3">Phosphoadenosine phosphosulfate reductase</fullName>
    </submittedName>
</protein>
<dbReference type="InterPro" id="IPR050128">
    <property type="entry name" value="Sulfate_adenylyltrnsfr_sub2"/>
</dbReference>
<dbReference type="PANTHER" id="PTHR43196:SF1">
    <property type="entry name" value="SULFATE ADENYLYLTRANSFERASE SUBUNIT 2"/>
    <property type="match status" value="1"/>
</dbReference>
<keyword evidence="4" id="KW-1185">Reference proteome</keyword>
<dbReference type="Proteomes" id="UP000198771">
    <property type="component" value="Unassembled WGS sequence"/>
</dbReference>
<feature type="domain" description="Phosphoadenosine phosphosulphate reductase" evidence="2">
    <location>
        <begin position="55"/>
        <end position="223"/>
    </location>
</feature>
<evidence type="ECO:0000259" key="2">
    <source>
        <dbReference type="Pfam" id="PF01507"/>
    </source>
</evidence>
<dbReference type="STRING" id="617002.SAMN05660653_02903"/>
<gene>
    <name evidence="3" type="ORF">SAMN05660653_02903</name>
</gene>
<organism evidence="3 4">
    <name type="scientific">Desulfonatronum thiosulfatophilum</name>
    <dbReference type="NCBI Taxonomy" id="617002"/>
    <lineage>
        <taxon>Bacteria</taxon>
        <taxon>Pseudomonadati</taxon>
        <taxon>Thermodesulfobacteriota</taxon>
        <taxon>Desulfovibrionia</taxon>
        <taxon>Desulfovibrionales</taxon>
        <taxon>Desulfonatronaceae</taxon>
        <taxon>Desulfonatronum</taxon>
    </lineage>
</organism>
<dbReference type="EMBL" id="FMXO01000019">
    <property type="protein sequence ID" value="SDB57814.1"/>
    <property type="molecule type" value="Genomic_DNA"/>
</dbReference>
<name>A0A1G6EKB8_9BACT</name>
<dbReference type="Gene3D" id="3.40.50.620">
    <property type="entry name" value="HUPs"/>
    <property type="match status" value="1"/>
</dbReference>
<dbReference type="Pfam" id="PF01507">
    <property type="entry name" value="PAPS_reduct"/>
    <property type="match status" value="1"/>
</dbReference>
<sequence length="254" mass="28976">MWLGIGAEGSAKSDGLIRSLVPDGMRGVMLLQDRLKHSRIMLDEIFSQYGPDRTAVAWTGGKDSTVALWLWRGLLQEHGKFPPRAVNLDTGLKFPEILELRDRMTQEWDVTLHVQRPDIDLNVYPVAADKLTCCRDLKILPLQKAIDECGITALITGLRRDEHPNRTDRDYIEQRRNPDHVQVNPILDWTEMDVWACIMEHGLPYCSLYNVGYRSLGCMPCTLAPDQVQGDAERAGRDPEKERQMESLRSLGYF</sequence>
<evidence type="ECO:0000313" key="4">
    <source>
        <dbReference type="Proteomes" id="UP000198771"/>
    </source>
</evidence>